<comment type="pathway">
    <text evidence="1">Carbohydrate acid metabolism.</text>
</comment>
<reference evidence="6" key="1">
    <citation type="submission" date="2020-11" db="EMBL/GenBank/DDBJ databases">
        <title>Isolation and identification of active actinomycetes.</title>
        <authorList>
            <person name="Yu B."/>
        </authorList>
    </citation>
    <scope>NUCLEOTIDE SEQUENCE</scope>
    <source>
        <strain evidence="6">NEAU-YB345</strain>
    </source>
</reference>
<accession>A0A931B2U5</accession>
<name>A0A931B2U5_9ACTN</name>
<dbReference type="NCBIfam" id="TIGR01182">
    <property type="entry name" value="eda"/>
    <property type="match status" value="1"/>
</dbReference>
<dbReference type="Pfam" id="PF01081">
    <property type="entry name" value="Aldolase"/>
    <property type="match status" value="1"/>
</dbReference>
<keyword evidence="5" id="KW-0119">Carbohydrate metabolism</keyword>
<comment type="caution">
    <text evidence="6">The sequence shown here is derived from an EMBL/GenBank/DDBJ whole genome shotgun (WGS) entry which is preliminary data.</text>
</comment>
<comment type="similarity">
    <text evidence="2">Belongs to the KHG/KDPG aldolase family.</text>
</comment>
<evidence type="ECO:0000313" key="7">
    <source>
        <dbReference type="Proteomes" id="UP000657385"/>
    </source>
</evidence>
<dbReference type="SUPFAM" id="SSF51569">
    <property type="entry name" value="Aldolase"/>
    <property type="match status" value="1"/>
</dbReference>
<dbReference type="PANTHER" id="PTHR30246">
    <property type="entry name" value="2-KETO-3-DEOXY-6-PHOSPHOGLUCONATE ALDOLASE"/>
    <property type="match status" value="1"/>
</dbReference>
<gene>
    <name evidence="6" type="ORF">I2501_02805</name>
</gene>
<proteinExistence type="inferred from homology"/>
<evidence type="ECO:0000256" key="3">
    <source>
        <dbReference type="ARBA" id="ARBA00011233"/>
    </source>
</evidence>
<protein>
    <submittedName>
        <fullName evidence="6">Bifunctional 4-hydroxy-2-oxoglutarate aldolase/2-dehydro-3-deoxy-phosphogluconate aldolase</fullName>
    </submittedName>
</protein>
<sequence length="224" mass="22452">MSPALTDRAASRLAPTRQLVETGVVAILRARSAEHVQRAAEALVDAGITCLEVTLTIPGALAELAALSERLPAEVVVGAGSVTSAREAAAATDAGAAFLVSPAVCADVLSFADAAGVPCYPGAWTPTEVLTAWQSGATAVKIFPAASGGPKHLRSLHEPLPGIPLVPTGGITAEDAPDYLAAGALAVGMGSPLLGDALDGGDLTALHDRARRLLDAVAASKQAR</sequence>
<dbReference type="InterPro" id="IPR000887">
    <property type="entry name" value="Aldlse_KDPG_KHG"/>
</dbReference>
<dbReference type="Proteomes" id="UP000657385">
    <property type="component" value="Unassembled WGS sequence"/>
</dbReference>
<dbReference type="CDD" id="cd00452">
    <property type="entry name" value="KDPG_aldolase"/>
    <property type="match status" value="1"/>
</dbReference>
<keyword evidence="7" id="KW-1185">Reference proteome</keyword>
<organism evidence="6 7">
    <name type="scientific">Streptacidiphilus fuscans</name>
    <dbReference type="NCBI Taxonomy" id="2789292"/>
    <lineage>
        <taxon>Bacteria</taxon>
        <taxon>Bacillati</taxon>
        <taxon>Actinomycetota</taxon>
        <taxon>Actinomycetes</taxon>
        <taxon>Kitasatosporales</taxon>
        <taxon>Streptomycetaceae</taxon>
        <taxon>Streptacidiphilus</taxon>
    </lineage>
</organism>
<dbReference type="EMBL" id="JADPRT010000001">
    <property type="protein sequence ID" value="MBF9066968.1"/>
    <property type="molecule type" value="Genomic_DNA"/>
</dbReference>
<comment type="subunit">
    <text evidence="3">Homotrimer.</text>
</comment>
<evidence type="ECO:0000256" key="2">
    <source>
        <dbReference type="ARBA" id="ARBA00006906"/>
    </source>
</evidence>
<dbReference type="RefSeq" id="WP_196192130.1">
    <property type="nucleotide sequence ID" value="NZ_JADPRT010000001.1"/>
</dbReference>
<evidence type="ECO:0000256" key="1">
    <source>
        <dbReference type="ARBA" id="ARBA00004761"/>
    </source>
</evidence>
<keyword evidence="4" id="KW-0456">Lyase</keyword>
<dbReference type="GO" id="GO:0016829">
    <property type="term" value="F:lyase activity"/>
    <property type="evidence" value="ECO:0007669"/>
    <property type="project" value="UniProtKB-KW"/>
</dbReference>
<dbReference type="Gene3D" id="3.20.20.70">
    <property type="entry name" value="Aldolase class I"/>
    <property type="match status" value="1"/>
</dbReference>
<dbReference type="PANTHER" id="PTHR30246:SF1">
    <property type="entry name" value="2-DEHYDRO-3-DEOXY-6-PHOSPHOGALACTONATE ALDOLASE-RELATED"/>
    <property type="match status" value="1"/>
</dbReference>
<dbReference type="AlphaFoldDB" id="A0A931B2U5"/>
<dbReference type="InterPro" id="IPR013785">
    <property type="entry name" value="Aldolase_TIM"/>
</dbReference>
<evidence type="ECO:0000313" key="6">
    <source>
        <dbReference type="EMBL" id="MBF9066968.1"/>
    </source>
</evidence>
<evidence type="ECO:0000256" key="4">
    <source>
        <dbReference type="ARBA" id="ARBA00023239"/>
    </source>
</evidence>
<evidence type="ECO:0000256" key="5">
    <source>
        <dbReference type="ARBA" id="ARBA00023277"/>
    </source>
</evidence>